<dbReference type="SUPFAM" id="SSF54631">
    <property type="entry name" value="CBS-domain pair"/>
    <property type="match status" value="1"/>
</dbReference>
<feature type="domain" description="CBS" evidence="4">
    <location>
        <begin position="94"/>
        <end position="149"/>
    </location>
</feature>
<organism evidence="5 6">
    <name type="scientific">Mesorhizobium huakuii</name>
    <dbReference type="NCBI Taxonomy" id="28104"/>
    <lineage>
        <taxon>Bacteria</taxon>
        <taxon>Pseudomonadati</taxon>
        <taxon>Pseudomonadota</taxon>
        <taxon>Alphaproteobacteria</taxon>
        <taxon>Hyphomicrobiales</taxon>
        <taxon>Phyllobacteriaceae</taxon>
        <taxon>Mesorhizobium</taxon>
    </lineage>
</organism>
<dbReference type="InterPro" id="IPR007055">
    <property type="entry name" value="BON_dom"/>
</dbReference>
<evidence type="ECO:0000256" key="1">
    <source>
        <dbReference type="ARBA" id="ARBA00023122"/>
    </source>
</evidence>
<evidence type="ECO:0000259" key="3">
    <source>
        <dbReference type="PROSITE" id="PS50914"/>
    </source>
</evidence>
<dbReference type="SMART" id="SM00749">
    <property type="entry name" value="BON"/>
    <property type="match status" value="1"/>
</dbReference>
<keyword evidence="1 2" id="KW-0129">CBS domain</keyword>
<dbReference type="PROSITE" id="PS51371">
    <property type="entry name" value="CBS"/>
    <property type="match status" value="2"/>
</dbReference>
<dbReference type="PIRSF" id="PIRSF036990">
    <property type="entry name" value="UCP036990_CBS_BON"/>
    <property type="match status" value="1"/>
</dbReference>
<dbReference type="RefSeq" id="WP_322417968.1">
    <property type="nucleotide sequence ID" value="NZ_CP139858.1"/>
</dbReference>
<proteinExistence type="predicted"/>
<feature type="domain" description="CBS" evidence="4">
    <location>
        <begin position="7"/>
        <end position="63"/>
    </location>
</feature>
<evidence type="ECO:0000256" key="2">
    <source>
        <dbReference type="PROSITE-ProRule" id="PRU00703"/>
    </source>
</evidence>
<dbReference type="InterPro" id="IPR017080">
    <property type="entry name" value="UCP036990_CBS_BON"/>
</dbReference>
<dbReference type="Gene3D" id="3.10.580.10">
    <property type="entry name" value="CBS-domain"/>
    <property type="match status" value="1"/>
</dbReference>
<reference evidence="5 6" key="1">
    <citation type="submission" date="2023-11" db="EMBL/GenBank/DDBJ databases">
        <authorList>
            <person name="Panchal A.K."/>
            <person name="Meaney J.S."/>
            <person name="Karas B.J."/>
            <person name="diCenzo G.C."/>
        </authorList>
    </citation>
    <scope>NUCLEOTIDE SEQUENCE [LARGE SCALE GENOMIC DNA]</scope>
    <source>
        <strain evidence="5 6">NZP2235</strain>
    </source>
</reference>
<gene>
    <name evidence="5" type="ORF">U0R22_001420</name>
</gene>
<dbReference type="InterPro" id="IPR014004">
    <property type="entry name" value="Transpt-assoc_nodulatn_dom_bac"/>
</dbReference>
<dbReference type="Proteomes" id="UP001322481">
    <property type="component" value="Chromosome"/>
</dbReference>
<sequence>MQAEAIMTTPVVTIGPSASIADAAELMLARKIGCLPVVRDDGTMAGIISEGDFLRRQELGTQRVRPRWLEFVLGPGKIANDYVLANGRRVHEVMTKQVVSAPTDASLVEIVGLMTENNIKNVPIVQAGRLVGIVTRTDLLRALSRILPKSGATTADDESIRKNVLAELQGHSWSGGDLIGVSVDRGAVELSGAIFDERQRQAAMVAAENVAGVKAVKDSLFCVGPLSVLLVE</sequence>
<dbReference type="EMBL" id="CP139858">
    <property type="protein sequence ID" value="WQB97300.1"/>
    <property type="molecule type" value="Genomic_DNA"/>
</dbReference>
<dbReference type="PROSITE" id="PS50914">
    <property type="entry name" value="BON"/>
    <property type="match status" value="1"/>
</dbReference>
<dbReference type="CDD" id="cd04586">
    <property type="entry name" value="CBS_pair_BON_assoc"/>
    <property type="match status" value="1"/>
</dbReference>
<dbReference type="InterPro" id="IPR051257">
    <property type="entry name" value="Diverse_CBS-Domain"/>
</dbReference>
<dbReference type="Gene3D" id="3.30.1340.30">
    <property type="match status" value="1"/>
</dbReference>
<dbReference type="InterPro" id="IPR000644">
    <property type="entry name" value="CBS_dom"/>
</dbReference>
<evidence type="ECO:0000313" key="5">
    <source>
        <dbReference type="EMBL" id="WQB97300.1"/>
    </source>
</evidence>
<accession>A0ABZ0VLI5</accession>
<dbReference type="InterPro" id="IPR046342">
    <property type="entry name" value="CBS_dom_sf"/>
</dbReference>
<evidence type="ECO:0000313" key="6">
    <source>
        <dbReference type="Proteomes" id="UP001322481"/>
    </source>
</evidence>
<keyword evidence="6" id="KW-1185">Reference proteome</keyword>
<dbReference type="SMART" id="SM00116">
    <property type="entry name" value="CBS"/>
    <property type="match status" value="2"/>
</dbReference>
<feature type="domain" description="BON" evidence="3">
    <location>
        <begin position="156"/>
        <end position="224"/>
    </location>
</feature>
<evidence type="ECO:0000259" key="4">
    <source>
        <dbReference type="PROSITE" id="PS51371"/>
    </source>
</evidence>
<dbReference type="PANTHER" id="PTHR43080">
    <property type="entry name" value="CBS DOMAIN-CONTAINING PROTEIN CBSX3, MITOCHONDRIAL"/>
    <property type="match status" value="1"/>
</dbReference>
<protein>
    <submittedName>
        <fullName evidence="5">CBS domain-containing protein</fullName>
    </submittedName>
</protein>
<dbReference type="PANTHER" id="PTHR43080:SF26">
    <property type="entry name" value="REGULATORY PROTEIN"/>
    <property type="match status" value="1"/>
</dbReference>
<dbReference type="Pfam" id="PF00571">
    <property type="entry name" value="CBS"/>
    <property type="match status" value="2"/>
</dbReference>
<dbReference type="Pfam" id="PF04972">
    <property type="entry name" value="BON"/>
    <property type="match status" value="1"/>
</dbReference>
<name>A0ABZ0VLI5_9HYPH</name>